<feature type="signal peptide" evidence="1">
    <location>
        <begin position="1"/>
        <end position="26"/>
    </location>
</feature>
<organism evidence="2 3">
    <name type="scientific">Pythium insidiosum</name>
    <name type="common">Pythiosis disease agent</name>
    <dbReference type="NCBI Taxonomy" id="114742"/>
    <lineage>
        <taxon>Eukaryota</taxon>
        <taxon>Sar</taxon>
        <taxon>Stramenopiles</taxon>
        <taxon>Oomycota</taxon>
        <taxon>Peronosporomycetes</taxon>
        <taxon>Pythiales</taxon>
        <taxon>Pythiaceae</taxon>
        <taxon>Pythium</taxon>
    </lineage>
</organism>
<accession>A0AAD5Q778</accession>
<name>A0AAD5Q778_PYTIN</name>
<sequence length="150" mass="15582">MVSRMPSLLLLPPLLLALQAMLGVMAEQDMTLWAESRTGGAIRIAWMLTPAWTEQNSIADITAFDVLVNDQTSQTVNASTAPFSTELAGLPAESSFLIQVLGRLRPDATASTAPASNVLATSTLAATPPAQPPAAPEFLAAGGGVIRIPS</sequence>
<evidence type="ECO:0000256" key="1">
    <source>
        <dbReference type="SAM" id="SignalP"/>
    </source>
</evidence>
<evidence type="ECO:0000313" key="3">
    <source>
        <dbReference type="Proteomes" id="UP001209570"/>
    </source>
</evidence>
<keyword evidence="3" id="KW-1185">Reference proteome</keyword>
<comment type="caution">
    <text evidence="2">The sequence shown here is derived from an EMBL/GenBank/DDBJ whole genome shotgun (WGS) entry which is preliminary data.</text>
</comment>
<feature type="chain" id="PRO_5042176984" description="Secreted protein" evidence="1">
    <location>
        <begin position="27"/>
        <end position="150"/>
    </location>
</feature>
<gene>
    <name evidence="2" type="ORF">P43SY_001511</name>
</gene>
<protein>
    <recommendedName>
        <fullName evidence="4">Secreted protein</fullName>
    </recommendedName>
</protein>
<proteinExistence type="predicted"/>
<dbReference type="EMBL" id="JAKCXM010000373">
    <property type="protein sequence ID" value="KAJ0394939.1"/>
    <property type="molecule type" value="Genomic_DNA"/>
</dbReference>
<dbReference type="AlphaFoldDB" id="A0AAD5Q778"/>
<keyword evidence="1" id="KW-0732">Signal</keyword>
<dbReference type="Proteomes" id="UP001209570">
    <property type="component" value="Unassembled WGS sequence"/>
</dbReference>
<evidence type="ECO:0008006" key="4">
    <source>
        <dbReference type="Google" id="ProtNLM"/>
    </source>
</evidence>
<reference evidence="2" key="1">
    <citation type="submission" date="2021-12" db="EMBL/GenBank/DDBJ databases">
        <title>Prjna785345.</title>
        <authorList>
            <person name="Rujirawat T."/>
            <person name="Krajaejun T."/>
        </authorList>
    </citation>
    <scope>NUCLEOTIDE SEQUENCE</scope>
    <source>
        <strain evidence="2">Pi057C3</strain>
    </source>
</reference>
<evidence type="ECO:0000313" key="2">
    <source>
        <dbReference type="EMBL" id="KAJ0394939.1"/>
    </source>
</evidence>